<dbReference type="Gene3D" id="1.10.10.10">
    <property type="entry name" value="Winged helix-like DNA-binding domain superfamily/Winged helix DNA-binding domain"/>
    <property type="match status" value="1"/>
</dbReference>
<name>A0A6G4XXL7_9ACTN</name>
<dbReference type="PROSITE" id="PS50043">
    <property type="entry name" value="HTH_LUXR_2"/>
    <property type="match status" value="1"/>
</dbReference>
<organism evidence="5 6">
    <name type="scientific">Streptomyces mesophilus</name>
    <dbReference type="NCBI Taxonomy" id="1775132"/>
    <lineage>
        <taxon>Bacteria</taxon>
        <taxon>Bacillati</taxon>
        <taxon>Actinomycetota</taxon>
        <taxon>Actinomycetes</taxon>
        <taxon>Kitasatosporales</taxon>
        <taxon>Streptomycetaceae</taxon>
        <taxon>Streptomyces</taxon>
    </lineage>
</organism>
<dbReference type="PANTHER" id="PTHR44688">
    <property type="entry name" value="DNA-BINDING TRANSCRIPTIONAL ACTIVATOR DEVR_DOSR"/>
    <property type="match status" value="1"/>
</dbReference>
<protein>
    <submittedName>
        <fullName evidence="5">Helix-turn-helix transcriptional regulator</fullName>
    </submittedName>
</protein>
<dbReference type="RefSeq" id="WP_165337287.1">
    <property type="nucleotide sequence ID" value="NZ_JAAKZW010000502.1"/>
</dbReference>
<keyword evidence="6" id="KW-1185">Reference proteome</keyword>
<dbReference type="InterPro" id="IPR016032">
    <property type="entry name" value="Sig_transdc_resp-reg_C-effctor"/>
</dbReference>
<comment type="caution">
    <text evidence="5">The sequence shown here is derived from an EMBL/GenBank/DDBJ whole genome shotgun (WGS) entry which is preliminary data.</text>
</comment>
<reference evidence="5 6" key="1">
    <citation type="submission" date="2020-02" db="EMBL/GenBank/DDBJ databases">
        <title>Whole-genome analyses of novel actinobacteria.</title>
        <authorList>
            <person name="Sahin N."/>
            <person name="Tokatli A."/>
        </authorList>
    </citation>
    <scope>NUCLEOTIDE SEQUENCE [LARGE SCALE GENOMIC DNA]</scope>
    <source>
        <strain evidence="5 6">YC504</strain>
    </source>
</reference>
<evidence type="ECO:0000256" key="3">
    <source>
        <dbReference type="ARBA" id="ARBA00023163"/>
    </source>
</evidence>
<gene>
    <name evidence="5" type="ORF">G6045_40775</name>
</gene>
<proteinExistence type="predicted"/>
<keyword evidence="2" id="KW-0238">DNA-binding</keyword>
<dbReference type="SMART" id="SM00421">
    <property type="entry name" value="HTH_LUXR"/>
    <property type="match status" value="1"/>
</dbReference>
<evidence type="ECO:0000256" key="2">
    <source>
        <dbReference type="ARBA" id="ARBA00023125"/>
    </source>
</evidence>
<dbReference type="Pfam" id="PF00196">
    <property type="entry name" value="GerE"/>
    <property type="match status" value="1"/>
</dbReference>
<dbReference type="Proteomes" id="UP000481109">
    <property type="component" value="Unassembled WGS sequence"/>
</dbReference>
<sequence>AAERFEGLGLPLEQGRCLWLLSRTRLRQRRRAGARQSLAEALALFEGAGACAWSGLVSEALGRLDAGGVVRVSADGLTTAEEQLAGVVAEGASNREAAARLHLSVKTVETMLTRIYRKLGVQSRAQLAAARAVRP</sequence>
<keyword evidence="1" id="KW-0805">Transcription regulation</keyword>
<dbReference type="GO" id="GO:0003677">
    <property type="term" value="F:DNA binding"/>
    <property type="evidence" value="ECO:0007669"/>
    <property type="project" value="UniProtKB-KW"/>
</dbReference>
<dbReference type="InterPro" id="IPR036388">
    <property type="entry name" value="WH-like_DNA-bd_sf"/>
</dbReference>
<accession>A0A6G4XXL7</accession>
<feature type="non-terminal residue" evidence="5">
    <location>
        <position position="1"/>
    </location>
</feature>
<dbReference type="EMBL" id="JAAKZW010000502">
    <property type="protein sequence ID" value="NGO81932.1"/>
    <property type="molecule type" value="Genomic_DNA"/>
</dbReference>
<dbReference type="CDD" id="cd06170">
    <property type="entry name" value="LuxR_C_like"/>
    <property type="match status" value="1"/>
</dbReference>
<evidence type="ECO:0000313" key="5">
    <source>
        <dbReference type="EMBL" id="NGO81932.1"/>
    </source>
</evidence>
<evidence type="ECO:0000259" key="4">
    <source>
        <dbReference type="PROSITE" id="PS50043"/>
    </source>
</evidence>
<dbReference type="SUPFAM" id="SSF46894">
    <property type="entry name" value="C-terminal effector domain of the bipartite response regulators"/>
    <property type="match status" value="1"/>
</dbReference>
<dbReference type="PANTHER" id="PTHR44688:SF16">
    <property type="entry name" value="DNA-BINDING TRANSCRIPTIONAL ACTIVATOR DEVR_DOSR"/>
    <property type="match status" value="1"/>
</dbReference>
<dbReference type="AlphaFoldDB" id="A0A6G4XXL7"/>
<keyword evidence="3" id="KW-0804">Transcription</keyword>
<feature type="domain" description="HTH luxR-type" evidence="4">
    <location>
        <begin position="70"/>
        <end position="135"/>
    </location>
</feature>
<dbReference type="PRINTS" id="PR00038">
    <property type="entry name" value="HTHLUXR"/>
</dbReference>
<dbReference type="GO" id="GO:0006355">
    <property type="term" value="P:regulation of DNA-templated transcription"/>
    <property type="evidence" value="ECO:0007669"/>
    <property type="project" value="InterPro"/>
</dbReference>
<evidence type="ECO:0000313" key="6">
    <source>
        <dbReference type="Proteomes" id="UP000481109"/>
    </source>
</evidence>
<evidence type="ECO:0000256" key="1">
    <source>
        <dbReference type="ARBA" id="ARBA00023015"/>
    </source>
</evidence>
<dbReference type="InterPro" id="IPR000792">
    <property type="entry name" value="Tscrpt_reg_LuxR_C"/>
</dbReference>